<comment type="caution">
    <text evidence="2">The sequence shown here is derived from an EMBL/GenBank/DDBJ whole genome shotgun (WGS) entry which is preliminary data.</text>
</comment>
<reference evidence="3" key="1">
    <citation type="journal article" date="2019" name="Int. J. Syst. Evol. Microbiol.">
        <title>The Global Catalogue of Microorganisms (GCM) 10K type strain sequencing project: providing services to taxonomists for standard genome sequencing and annotation.</title>
        <authorList>
            <consortium name="The Broad Institute Genomics Platform"/>
            <consortium name="The Broad Institute Genome Sequencing Center for Infectious Disease"/>
            <person name="Wu L."/>
            <person name="Ma J."/>
        </authorList>
    </citation>
    <scope>NUCLEOTIDE SEQUENCE [LARGE SCALE GENOMIC DNA]</scope>
    <source>
        <strain evidence="3">KCTC 42447</strain>
    </source>
</reference>
<evidence type="ECO:0000313" key="2">
    <source>
        <dbReference type="EMBL" id="MFC3606728.1"/>
    </source>
</evidence>
<dbReference type="Pfam" id="PF02515">
    <property type="entry name" value="CoA_transf_3"/>
    <property type="match status" value="1"/>
</dbReference>
<dbReference type="Gene3D" id="3.30.1540.10">
    <property type="entry name" value="formyl-coa transferase, domain 3"/>
    <property type="match status" value="1"/>
</dbReference>
<protein>
    <submittedName>
        <fullName evidence="2">CoA transferase</fullName>
    </submittedName>
</protein>
<dbReference type="Proteomes" id="UP001595630">
    <property type="component" value="Unassembled WGS sequence"/>
</dbReference>
<dbReference type="PANTHER" id="PTHR48207:SF3">
    <property type="entry name" value="SUCCINATE--HYDROXYMETHYLGLUTARATE COA-TRANSFERASE"/>
    <property type="match status" value="1"/>
</dbReference>
<dbReference type="InterPro" id="IPR044855">
    <property type="entry name" value="CoA-Trfase_III_dom3_sf"/>
</dbReference>
<dbReference type="InterPro" id="IPR050483">
    <property type="entry name" value="CoA-transferase_III_domain"/>
</dbReference>
<dbReference type="GO" id="GO:0016740">
    <property type="term" value="F:transferase activity"/>
    <property type="evidence" value="ECO:0007669"/>
    <property type="project" value="UniProtKB-KW"/>
</dbReference>
<dbReference type="RefSeq" id="WP_386361006.1">
    <property type="nucleotide sequence ID" value="NZ_JBHRXZ010000003.1"/>
</dbReference>
<gene>
    <name evidence="2" type="ORF">ACFOMF_02860</name>
</gene>
<proteinExistence type="predicted"/>
<evidence type="ECO:0000313" key="3">
    <source>
        <dbReference type="Proteomes" id="UP001595630"/>
    </source>
</evidence>
<evidence type="ECO:0000256" key="1">
    <source>
        <dbReference type="ARBA" id="ARBA00022679"/>
    </source>
</evidence>
<sequence>SMLESLVEWMGYPLYYAYDGAPPPPRAGSSHATIYPYGSFPTGDGGTIMFGLQNEREWRLFCEKVLLDPTLADDERFSANLKRSANRDALRRLIIETFASLTAHQITVRLESAAIANAQVNDMAAVWSHPQLAARQRWTQVGSPAGSLPALLPPGHNPAFEPRMDPVPSLGQHNEALLAELGYDPADIDALRERAVI</sequence>
<accession>A0ABV7T5D4</accession>
<dbReference type="PANTHER" id="PTHR48207">
    <property type="entry name" value="SUCCINATE--HYDROXYMETHYLGLUTARATE COA-TRANSFERASE"/>
    <property type="match status" value="1"/>
</dbReference>
<name>A0ABV7T5D4_9GAMM</name>
<keyword evidence="1 2" id="KW-0808">Transferase</keyword>
<dbReference type="InterPro" id="IPR003673">
    <property type="entry name" value="CoA-Trfase_fam_III"/>
</dbReference>
<feature type="non-terminal residue" evidence="2">
    <location>
        <position position="1"/>
    </location>
</feature>
<dbReference type="SUPFAM" id="SSF89796">
    <property type="entry name" value="CoA-transferase family III (CaiB/BaiF)"/>
    <property type="match status" value="1"/>
</dbReference>
<keyword evidence="3" id="KW-1185">Reference proteome</keyword>
<dbReference type="Gene3D" id="3.40.50.10540">
    <property type="entry name" value="Crotonobetainyl-coa:carnitine coa-transferase, domain 1"/>
    <property type="match status" value="1"/>
</dbReference>
<dbReference type="EMBL" id="JBHRXZ010000003">
    <property type="protein sequence ID" value="MFC3606728.1"/>
    <property type="molecule type" value="Genomic_DNA"/>
</dbReference>
<organism evidence="2 3">
    <name type="scientific">Stutzerimonas tarimensis</name>
    <dbReference type="NCBI Taxonomy" id="1507735"/>
    <lineage>
        <taxon>Bacteria</taxon>
        <taxon>Pseudomonadati</taxon>
        <taxon>Pseudomonadota</taxon>
        <taxon>Gammaproteobacteria</taxon>
        <taxon>Pseudomonadales</taxon>
        <taxon>Pseudomonadaceae</taxon>
        <taxon>Stutzerimonas</taxon>
    </lineage>
</organism>
<dbReference type="InterPro" id="IPR023606">
    <property type="entry name" value="CoA-Trfase_III_dom_1_sf"/>
</dbReference>